<gene>
    <name evidence="1" type="ORF">SPELUC_LOCUS6614</name>
</gene>
<name>A0ACA9MMW8_9GLOM</name>
<feature type="non-terminal residue" evidence="1">
    <location>
        <position position="111"/>
    </location>
</feature>
<organism evidence="1 2">
    <name type="scientific">Cetraspora pellucida</name>
    <dbReference type="NCBI Taxonomy" id="1433469"/>
    <lineage>
        <taxon>Eukaryota</taxon>
        <taxon>Fungi</taxon>
        <taxon>Fungi incertae sedis</taxon>
        <taxon>Mucoromycota</taxon>
        <taxon>Glomeromycotina</taxon>
        <taxon>Glomeromycetes</taxon>
        <taxon>Diversisporales</taxon>
        <taxon>Gigasporaceae</taxon>
        <taxon>Cetraspora</taxon>
    </lineage>
</organism>
<keyword evidence="2" id="KW-1185">Reference proteome</keyword>
<protein>
    <submittedName>
        <fullName evidence="1">839_t:CDS:1</fullName>
    </submittedName>
</protein>
<dbReference type="Proteomes" id="UP000789366">
    <property type="component" value="Unassembled WGS sequence"/>
</dbReference>
<comment type="caution">
    <text evidence="1">The sequence shown here is derived from an EMBL/GenBank/DDBJ whole genome shotgun (WGS) entry which is preliminary data.</text>
</comment>
<proteinExistence type="predicted"/>
<evidence type="ECO:0000313" key="2">
    <source>
        <dbReference type="Proteomes" id="UP000789366"/>
    </source>
</evidence>
<reference evidence="1" key="1">
    <citation type="submission" date="2021-06" db="EMBL/GenBank/DDBJ databases">
        <authorList>
            <person name="Kallberg Y."/>
            <person name="Tangrot J."/>
            <person name="Rosling A."/>
        </authorList>
    </citation>
    <scope>NUCLEOTIDE SEQUENCE</scope>
    <source>
        <strain evidence="1">28 12/20/2015</strain>
    </source>
</reference>
<sequence>MFSYLIDTDYPFDQTPYFNNCRRRYYNPHQACAYSYPSYTHPQSFLNFHIPQNRYFPDPYHLRESYYDPENIVNLVSNLNQIHDEEKNNHDKERKRNGYRRVKISGPEDER</sequence>
<dbReference type="EMBL" id="CAJVPW010007921">
    <property type="protein sequence ID" value="CAG8587357.1"/>
    <property type="molecule type" value="Genomic_DNA"/>
</dbReference>
<accession>A0ACA9MMW8</accession>
<evidence type="ECO:0000313" key="1">
    <source>
        <dbReference type="EMBL" id="CAG8587357.1"/>
    </source>
</evidence>